<keyword evidence="2 7" id="KW-0639">Primosome</keyword>
<dbReference type="SUPFAM" id="SSF140914">
    <property type="entry name" value="PriB N-terminal domain-like"/>
    <property type="match status" value="1"/>
</dbReference>
<keyword evidence="8" id="KW-0472">Membrane</keyword>
<feature type="binding site" evidence="7">
    <location>
        <position position="373"/>
    </location>
    <ligand>
        <name>[4Fe-4S] cluster</name>
        <dbReference type="ChEBI" id="CHEBI:49883"/>
    </ligand>
</feature>
<dbReference type="GO" id="GO:0003899">
    <property type="term" value="F:DNA-directed RNA polymerase activity"/>
    <property type="evidence" value="ECO:0007669"/>
    <property type="project" value="InterPro"/>
</dbReference>
<comment type="function">
    <text evidence="7">Regulatory subunit of DNA primase, an RNA polymerase that catalyzes the synthesis of short RNA molecules used as primers for DNA polymerase during DNA replication. Stabilizes and modulates the activity of the small subunit, increasing the rate of DNA synthesis, and conferring RNA synthesis capability. The DNA polymerase activity may enable DNA primase to also catalyze primer extension after primer synthesis. May also play a role in DNA repair.</text>
</comment>
<keyword evidence="3 7" id="KW-0235">DNA replication</keyword>
<keyword evidence="5 7" id="KW-0408">Iron</keyword>
<comment type="caution">
    <text evidence="10">The sequence shown here is derived from an EMBL/GenBank/DDBJ whole genome shotgun (WGS) entry which is preliminary data.</text>
</comment>
<evidence type="ECO:0000256" key="2">
    <source>
        <dbReference type="ARBA" id="ARBA00022515"/>
    </source>
</evidence>
<protein>
    <recommendedName>
        <fullName evidence="7">DNA primase large subunit PriL</fullName>
    </recommendedName>
</protein>
<sequence length="406" mass="46382">MEKALTAILSSTSCNDLLRFLEETLQETMLGKILSTRVDFDELLELVFHEYRHEDRGKQPAHALPDYVYVSLAILSIALGDIYIHRFALRFSRMFQFDVLASIDDESLVRIGYGLGVRLEYSREKCFKEVMKNVGRNNVVATICYRFRIPIIDYLRIARKLLTEIPWKLSSFPISKGYVYIDQKEKIARLLAEHMYNIVSSKLKNIRAECENTEAVKSKMLGILKEFGIPLADAVEDFMNSLKIQPPPSATKRIDVENISIKMLKEVSSISSVEDLVALAQNLFPPCIRELIDTLMRGENLSHHQRFALATFLINIGVDTELVVKLFSYSPDFNEKVARYQVEHLAGLKGSKKKYLVYSCNTMKTLGMCKSDCGIKKPSSIPEENSYEEAESKELRQVFCRLDLGC</sequence>
<keyword evidence="4 7" id="KW-0479">Metal-binding</keyword>
<dbReference type="GO" id="GO:0051539">
    <property type="term" value="F:4 iron, 4 sulfur cluster binding"/>
    <property type="evidence" value="ECO:0007669"/>
    <property type="project" value="UniProtKB-UniRule"/>
</dbReference>
<keyword evidence="1 7" id="KW-0004">4Fe-4S</keyword>
<keyword evidence="8" id="KW-0812">Transmembrane</keyword>
<evidence type="ECO:0000313" key="10">
    <source>
        <dbReference type="EMBL" id="HEW52965.1"/>
    </source>
</evidence>
<feature type="domain" description="DNA primase large subunit C-terminal" evidence="9">
    <location>
        <begin position="279"/>
        <end position="367"/>
    </location>
</feature>
<comment type="subunit">
    <text evidence="7">Heterodimer of a small subunit (PriS) and a large subunit (PriL).</text>
</comment>
<dbReference type="EMBL" id="DSGT01000006">
    <property type="protein sequence ID" value="HEW52965.1"/>
    <property type="molecule type" value="Genomic_DNA"/>
</dbReference>
<name>A0A7C2ZV21_9CREN</name>
<evidence type="ECO:0000259" key="9">
    <source>
        <dbReference type="Pfam" id="PF04104"/>
    </source>
</evidence>
<comment type="similarity">
    <text evidence="7">Belongs to the eukaryotic-type primase large subunit family.</text>
</comment>
<proteinExistence type="inferred from homology"/>
<dbReference type="InterPro" id="IPR007238">
    <property type="entry name" value="DNA_primase_lsu_euk/arc"/>
</dbReference>
<evidence type="ECO:0000256" key="4">
    <source>
        <dbReference type="ARBA" id="ARBA00022723"/>
    </source>
</evidence>
<dbReference type="AlphaFoldDB" id="A0A7C2ZV21"/>
<evidence type="ECO:0000256" key="1">
    <source>
        <dbReference type="ARBA" id="ARBA00022485"/>
    </source>
</evidence>
<feature type="transmembrane region" description="Helical" evidence="8">
    <location>
        <begin position="67"/>
        <end position="84"/>
    </location>
</feature>
<gene>
    <name evidence="7" type="primary">priL</name>
    <name evidence="10" type="ORF">ENO77_02175</name>
</gene>
<feature type="binding site" evidence="7">
    <location>
        <position position="360"/>
    </location>
    <ligand>
        <name>[4Fe-4S] cluster</name>
        <dbReference type="ChEBI" id="CHEBI:49883"/>
    </ligand>
</feature>
<evidence type="ECO:0000256" key="7">
    <source>
        <dbReference type="HAMAP-Rule" id="MF_00701"/>
    </source>
</evidence>
<evidence type="ECO:0000256" key="8">
    <source>
        <dbReference type="SAM" id="Phobius"/>
    </source>
</evidence>
<dbReference type="GO" id="GO:1990077">
    <property type="term" value="C:primosome complex"/>
    <property type="evidence" value="ECO:0007669"/>
    <property type="project" value="UniProtKB-KW"/>
</dbReference>
<dbReference type="GO" id="GO:0046872">
    <property type="term" value="F:metal ion binding"/>
    <property type="evidence" value="ECO:0007669"/>
    <property type="project" value="UniProtKB-KW"/>
</dbReference>
<dbReference type="HAMAP" id="MF_00701">
    <property type="entry name" value="DNA_primase_lrg_arc"/>
    <property type="match status" value="1"/>
</dbReference>
<keyword evidence="8" id="KW-1133">Transmembrane helix</keyword>
<feature type="binding site" evidence="7">
    <location>
        <position position="369"/>
    </location>
    <ligand>
        <name>[4Fe-4S] cluster</name>
        <dbReference type="ChEBI" id="CHEBI:49883"/>
    </ligand>
</feature>
<dbReference type="InterPro" id="IPR058560">
    <property type="entry name" value="DNA_primase_C"/>
</dbReference>
<accession>A0A7C2ZV21</accession>
<keyword evidence="6 7" id="KW-0411">Iron-sulfur</keyword>
<dbReference type="PANTHER" id="PTHR10537">
    <property type="entry name" value="DNA PRIMASE LARGE SUBUNIT"/>
    <property type="match status" value="1"/>
</dbReference>
<feature type="binding site" evidence="7">
    <location>
        <position position="287"/>
    </location>
    <ligand>
        <name>[4Fe-4S] cluster</name>
        <dbReference type="ChEBI" id="CHEBI:49883"/>
    </ligand>
</feature>
<evidence type="ECO:0000256" key="6">
    <source>
        <dbReference type="ARBA" id="ARBA00023014"/>
    </source>
</evidence>
<dbReference type="GO" id="GO:0006270">
    <property type="term" value="P:DNA replication initiation"/>
    <property type="evidence" value="ECO:0007669"/>
    <property type="project" value="TreeGrafter"/>
</dbReference>
<dbReference type="GO" id="GO:0006269">
    <property type="term" value="P:DNA replication, synthesis of primer"/>
    <property type="evidence" value="ECO:0007669"/>
    <property type="project" value="UniProtKB-UniRule"/>
</dbReference>
<dbReference type="PANTHER" id="PTHR10537:SF3">
    <property type="entry name" value="DNA PRIMASE LARGE SUBUNIT"/>
    <property type="match status" value="1"/>
</dbReference>
<dbReference type="InterPro" id="IPR023642">
    <property type="entry name" value="DNA_primase_lsu_PriL"/>
</dbReference>
<evidence type="ECO:0000256" key="3">
    <source>
        <dbReference type="ARBA" id="ARBA00022705"/>
    </source>
</evidence>
<comment type="cofactor">
    <cofactor evidence="7">
        <name>[4Fe-4S] cluster</name>
        <dbReference type="ChEBI" id="CHEBI:49883"/>
    </cofactor>
    <text evidence="7">Binds 1 [4Fe-4S] cluster.</text>
</comment>
<dbReference type="Pfam" id="PF04104">
    <property type="entry name" value="DNA_primase_lrg"/>
    <property type="match status" value="1"/>
</dbReference>
<evidence type="ECO:0000256" key="5">
    <source>
        <dbReference type="ARBA" id="ARBA00023004"/>
    </source>
</evidence>
<reference evidence="10" key="1">
    <citation type="journal article" date="2020" name="mSystems">
        <title>Genome- and Community-Level Interaction Insights into Carbon Utilization and Element Cycling Functions of Hydrothermarchaeota in Hydrothermal Sediment.</title>
        <authorList>
            <person name="Zhou Z."/>
            <person name="Liu Y."/>
            <person name="Xu W."/>
            <person name="Pan J."/>
            <person name="Luo Z.H."/>
            <person name="Li M."/>
        </authorList>
    </citation>
    <scope>NUCLEOTIDE SEQUENCE [LARGE SCALE GENOMIC DNA]</scope>
    <source>
        <strain evidence="10">SpSt-16</strain>
    </source>
</reference>
<organism evidence="10">
    <name type="scientific">Ignisphaera aggregans</name>
    <dbReference type="NCBI Taxonomy" id="334771"/>
    <lineage>
        <taxon>Archaea</taxon>
        <taxon>Thermoproteota</taxon>
        <taxon>Thermoprotei</taxon>
        <taxon>Desulfurococcales</taxon>
        <taxon>Desulfurococcaceae</taxon>
        <taxon>Ignisphaera</taxon>
    </lineage>
</organism>